<dbReference type="Proteomes" id="UP000257076">
    <property type="component" value="Unassembled WGS sequence"/>
</dbReference>
<evidence type="ECO:0000313" key="8">
    <source>
        <dbReference type="Proteomes" id="UP000257076"/>
    </source>
</evidence>
<keyword evidence="8" id="KW-1185">Reference proteome</keyword>
<feature type="transmembrane region" description="Helical" evidence="5">
    <location>
        <begin position="20"/>
        <end position="37"/>
    </location>
</feature>
<gene>
    <name evidence="7" type="ORF">DFR63_1216</name>
</gene>
<dbReference type="Gene3D" id="3.40.1710.10">
    <property type="entry name" value="abc type-2 transporter like domain"/>
    <property type="match status" value="1"/>
</dbReference>
<feature type="transmembrane region" description="Helical" evidence="5">
    <location>
        <begin position="206"/>
        <end position="225"/>
    </location>
</feature>
<evidence type="ECO:0000256" key="1">
    <source>
        <dbReference type="ARBA" id="ARBA00004141"/>
    </source>
</evidence>
<feature type="transmembrane region" description="Helical" evidence="5">
    <location>
        <begin position="311"/>
        <end position="337"/>
    </location>
</feature>
<dbReference type="Pfam" id="PF12698">
    <property type="entry name" value="ABC2_membrane_3"/>
    <property type="match status" value="1"/>
</dbReference>
<keyword evidence="3 5" id="KW-1133">Transmembrane helix</keyword>
<organism evidence="7 8">
    <name type="scientific">Jeotgalicoccus halotolerans</name>
    <dbReference type="NCBI Taxonomy" id="157227"/>
    <lineage>
        <taxon>Bacteria</taxon>
        <taxon>Bacillati</taxon>
        <taxon>Bacillota</taxon>
        <taxon>Bacilli</taxon>
        <taxon>Bacillales</taxon>
        <taxon>Staphylococcaceae</taxon>
        <taxon>Jeotgalicoccus</taxon>
    </lineage>
</organism>
<feature type="transmembrane region" description="Helical" evidence="5">
    <location>
        <begin position="246"/>
        <end position="267"/>
    </location>
</feature>
<dbReference type="EMBL" id="QUMW01000010">
    <property type="protein sequence ID" value="REG24905.1"/>
    <property type="molecule type" value="Genomic_DNA"/>
</dbReference>
<dbReference type="InterPro" id="IPR013525">
    <property type="entry name" value="ABC2_TM"/>
</dbReference>
<dbReference type="RefSeq" id="WP_115885031.1">
    <property type="nucleotide sequence ID" value="NZ_QUMW01000010.1"/>
</dbReference>
<dbReference type="OrthoDB" id="2417739at2"/>
<dbReference type="AlphaFoldDB" id="A0A3E0AYZ1"/>
<accession>A0A3E0AYZ1</accession>
<comment type="subcellular location">
    <subcellularLocation>
        <location evidence="1">Membrane</location>
        <topology evidence="1">Multi-pass membrane protein</topology>
    </subcellularLocation>
</comment>
<sequence>MMDMIYARWLLLKRQLPKILLWSMLPLILTLAVTMLFNSTSDDFRVPAAVVVNEQSAEAETFTEELASSKFMNVEVFDAENRAAAIRRLEQYSFDSVFILPENFDEKIQTGQRRNVIETYYTDRSIYYEPAKELAAAIIQERMGEYAAVNYVLELQNNMLFETAVSAEDIASERQRIENETNLVEQSFYFFGETENEEQTTNLNPWMVWAYIALAVTIFTFDFVTRETVSSARIRFNFMKHSYKQFMILTFIIITAVMLIIDIITYMLINEMLAADIDLLSLVLYRFIINGAAFLLASLMKSPMKLYQSAVALTFFLLALQLAMTIIVSVTGMPVIIKLHPVEMLIENQLNIPWVILLIILTLIWVWRGNNAGS</sequence>
<comment type="caution">
    <text evidence="7">The sequence shown here is derived from an EMBL/GenBank/DDBJ whole genome shotgun (WGS) entry which is preliminary data.</text>
</comment>
<feature type="transmembrane region" description="Helical" evidence="5">
    <location>
        <begin position="279"/>
        <end position="299"/>
    </location>
</feature>
<dbReference type="GO" id="GO:0016020">
    <property type="term" value="C:membrane"/>
    <property type="evidence" value="ECO:0007669"/>
    <property type="project" value="UniProtKB-SubCell"/>
</dbReference>
<reference evidence="7 8" key="1">
    <citation type="submission" date="2018-08" db="EMBL/GenBank/DDBJ databases">
        <title>Genomic Encyclopedia of Type Strains, Phase IV (KMG-IV): sequencing the most valuable type-strain genomes for metagenomic binning, comparative biology and taxonomic classification.</title>
        <authorList>
            <person name="Goeker M."/>
        </authorList>
    </citation>
    <scope>NUCLEOTIDE SEQUENCE [LARGE SCALE GENOMIC DNA]</scope>
    <source>
        <strain evidence="7 8">DSM 17274</strain>
    </source>
</reference>
<name>A0A3E0AYZ1_9STAP</name>
<evidence type="ECO:0000259" key="6">
    <source>
        <dbReference type="Pfam" id="PF12698"/>
    </source>
</evidence>
<dbReference type="GO" id="GO:0140359">
    <property type="term" value="F:ABC-type transporter activity"/>
    <property type="evidence" value="ECO:0007669"/>
    <property type="project" value="InterPro"/>
</dbReference>
<evidence type="ECO:0000313" key="7">
    <source>
        <dbReference type="EMBL" id="REG24905.1"/>
    </source>
</evidence>
<feature type="domain" description="ABC-2 type transporter transmembrane" evidence="6">
    <location>
        <begin position="24"/>
        <end position="336"/>
    </location>
</feature>
<protein>
    <submittedName>
        <fullName evidence="7">ABC-2 family transporter</fullName>
    </submittedName>
</protein>
<proteinExistence type="predicted"/>
<evidence type="ECO:0000256" key="3">
    <source>
        <dbReference type="ARBA" id="ARBA00022989"/>
    </source>
</evidence>
<keyword evidence="4 5" id="KW-0472">Membrane</keyword>
<evidence type="ECO:0000256" key="2">
    <source>
        <dbReference type="ARBA" id="ARBA00022692"/>
    </source>
</evidence>
<feature type="transmembrane region" description="Helical" evidence="5">
    <location>
        <begin position="349"/>
        <end position="367"/>
    </location>
</feature>
<keyword evidence="2 5" id="KW-0812">Transmembrane</keyword>
<evidence type="ECO:0000256" key="4">
    <source>
        <dbReference type="ARBA" id="ARBA00023136"/>
    </source>
</evidence>
<evidence type="ECO:0000256" key="5">
    <source>
        <dbReference type="SAM" id="Phobius"/>
    </source>
</evidence>